<reference evidence="1" key="2">
    <citation type="journal article" date="2022" name="New Phytol.">
        <title>Evolutionary transition to the ectomycorrhizal habit in the genomes of a hyperdiverse lineage of mushroom-forming fungi.</title>
        <authorList>
            <person name="Looney B."/>
            <person name="Miyauchi S."/>
            <person name="Morin E."/>
            <person name="Drula E."/>
            <person name="Courty P.E."/>
            <person name="Kohler A."/>
            <person name="Kuo A."/>
            <person name="LaButti K."/>
            <person name="Pangilinan J."/>
            <person name="Lipzen A."/>
            <person name="Riley R."/>
            <person name="Andreopoulos W."/>
            <person name="He G."/>
            <person name="Johnson J."/>
            <person name="Nolan M."/>
            <person name="Tritt A."/>
            <person name="Barry K.W."/>
            <person name="Grigoriev I.V."/>
            <person name="Nagy L.G."/>
            <person name="Hibbett D."/>
            <person name="Henrissat B."/>
            <person name="Matheny P.B."/>
            <person name="Labbe J."/>
            <person name="Martin F.M."/>
        </authorList>
    </citation>
    <scope>NUCLEOTIDE SEQUENCE</scope>
    <source>
        <strain evidence="1">HHB10654</strain>
    </source>
</reference>
<protein>
    <submittedName>
        <fullName evidence="1">Uncharacterized protein</fullName>
    </submittedName>
</protein>
<organism evidence="1 2">
    <name type="scientific">Artomyces pyxidatus</name>
    <dbReference type="NCBI Taxonomy" id="48021"/>
    <lineage>
        <taxon>Eukaryota</taxon>
        <taxon>Fungi</taxon>
        <taxon>Dikarya</taxon>
        <taxon>Basidiomycota</taxon>
        <taxon>Agaricomycotina</taxon>
        <taxon>Agaricomycetes</taxon>
        <taxon>Russulales</taxon>
        <taxon>Auriscalpiaceae</taxon>
        <taxon>Artomyces</taxon>
    </lineage>
</organism>
<dbReference type="EMBL" id="MU277208">
    <property type="protein sequence ID" value="KAI0062356.1"/>
    <property type="molecule type" value="Genomic_DNA"/>
</dbReference>
<evidence type="ECO:0000313" key="2">
    <source>
        <dbReference type="Proteomes" id="UP000814140"/>
    </source>
</evidence>
<keyword evidence="2" id="KW-1185">Reference proteome</keyword>
<reference evidence="1" key="1">
    <citation type="submission" date="2021-03" db="EMBL/GenBank/DDBJ databases">
        <authorList>
            <consortium name="DOE Joint Genome Institute"/>
            <person name="Ahrendt S."/>
            <person name="Looney B.P."/>
            <person name="Miyauchi S."/>
            <person name="Morin E."/>
            <person name="Drula E."/>
            <person name="Courty P.E."/>
            <person name="Chicoki N."/>
            <person name="Fauchery L."/>
            <person name="Kohler A."/>
            <person name="Kuo A."/>
            <person name="Labutti K."/>
            <person name="Pangilinan J."/>
            <person name="Lipzen A."/>
            <person name="Riley R."/>
            <person name="Andreopoulos W."/>
            <person name="He G."/>
            <person name="Johnson J."/>
            <person name="Barry K.W."/>
            <person name="Grigoriev I.V."/>
            <person name="Nagy L."/>
            <person name="Hibbett D."/>
            <person name="Henrissat B."/>
            <person name="Matheny P.B."/>
            <person name="Labbe J."/>
            <person name="Martin F."/>
        </authorList>
    </citation>
    <scope>NUCLEOTIDE SEQUENCE</scope>
    <source>
        <strain evidence="1">HHB10654</strain>
    </source>
</reference>
<dbReference type="Proteomes" id="UP000814140">
    <property type="component" value="Unassembled WGS sequence"/>
</dbReference>
<name>A0ACB8T2N3_9AGAM</name>
<comment type="caution">
    <text evidence="1">The sequence shown here is derived from an EMBL/GenBank/DDBJ whole genome shotgun (WGS) entry which is preliminary data.</text>
</comment>
<sequence length="268" mass="28776">MMPTRSYLFIGLNAIRILSIVSLLLVLSSSIVVMVSDIRAVNRFMAAGSTDPDAVDCDYIEGSTVPDQPAGVFWAVLNRLFIIFQVIFLLLSEVGWPIVFFDRFFPVLGSEFGLGALGVFQCLIGAAILSHHVDDFTLVSAFLLFSIGCVNILAGLIFREGAKDKRSITSWRAEKNPVLPTSTGGPSFRSSLFGGQKADASEFGSKTGFGFGRQGEKQAGLKGFLISAPVESLPRYGTPRPMSGDSLLSVAPSRPTNPPSFRSSPTAL</sequence>
<proteinExistence type="predicted"/>
<gene>
    <name evidence="1" type="ORF">BV25DRAFT_1825807</name>
</gene>
<evidence type="ECO:0000313" key="1">
    <source>
        <dbReference type="EMBL" id="KAI0062356.1"/>
    </source>
</evidence>
<accession>A0ACB8T2N3</accession>